<dbReference type="Proteomes" id="UP000738517">
    <property type="component" value="Unassembled WGS sequence"/>
</dbReference>
<evidence type="ECO:0000313" key="1">
    <source>
        <dbReference type="EMBL" id="NBI55921.1"/>
    </source>
</evidence>
<dbReference type="EMBL" id="RSEJ01000039">
    <property type="protein sequence ID" value="NBI55921.1"/>
    <property type="molecule type" value="Genomic_DNA"/>
</dbReference>
<organism evidence="1 2">
    <name type="scientific">Photobacterium alginatilyticum</name>
    <dbReference type="NCBI Taxonomy" id="1775171"/>
    <lineage>
        <taxon>Bacteria</taxon>
        <taxon>Pseudomonadati</taxon>
        <taxon>Pseudomonadota</taxon>
        <taxon>Gammaproteobacteria</taxon>
        <taxon>Vibrionales</taxon>
        <taxon>Vibrionaceae</taxon>
        <taxon>Photobacterium</taxon>
    </lineage>
</organism>
<evidence type="ECO:0000313" key="2">
    <source>
        <dbReference type="Proteomes" id="UP000738517"/>
    </source>
</evidence>
<gene>
    <name evidence="1" type="ORF">EIZ48_25745</name>
</gene>
<protein>
    <submittedName>
        <fullName evidence="1">Uncharacterized protein</fullName>
    </submittedName>
</protein>
<proteinExistence type="predicted"/>
<reference evidence="1 2" key="1">
    <citation type="journal article" date="2017" name="Int. J. Syst. Evol. Microbiol.">
        <title>Photobacterium alginatilyticum sp. nov., a marine bacterium isolated from bottom seawater.</title>
        <authorList>
            <person name="Wang X."/>
            <person name="Wang Y."/>
            <person name="Yang X."/>
            <person name="Sun H."/>
            <person name="Li B."/>
            <person name="Zhang X.H."/>
        </authorList>
    </citation>
    <scope>NUCLEOTIDE SEQUENCE [LARGE SCALE GENOMIC DNA]</scope>
    <source>
        <strain evidence="1 2">P03D4</strain>
    </source>
</reference>
<accession>A0ABW9YQ08</accession>
<dbReference type="RefSeq" id="WP_160658025.1">
    <property type="nucleotide sequence ID" value="NZ_RSEJ01000039.1"/>
</dbReference>
<comment type="caution">
    <text evidence="1">The sequence shown here is derived from an EMBL/GenBank/DDBJ whole genome shotgun (WGS) entry which is preliminary data.</text>
</comment>
<sequence length="193" mass="22087">MTQLHNALQQMGLSALDFSEHEHTFLDQFLNISAPLFDKICQHRPDKPCHDLILGLLTKSHQEALDNYQATEPKTAELKAMFSNKVGAEHADKFTELSHDEVTIISTLWFMAQGYTGIDYSYANDHAVEIAEKLNQDASAETRQKKTEQYRERFMKAYYTGIDFARKESNKNNRSANFAEAIKNGLKRLLGNR</sequence>
<keyword evidence="2" id="KW-1185">Reference proteome</keyword>
<name>A0ABW9YQ08_9GAMM</name>